<dbReference type="PANTHER" id="PTHR47572">
    <property type="entry name" value="LIPOPROTEIN-RELATED"/>
    <property type="match status" value="1"/>
</dbReference>
<keyword evidence="1" id="KW-0378">Hydrolase</keyword>
<proteinExistence type="predicted"/>
<dbReference type="PRINTS" id="PR01790">
    <property type="entry name" value="SMP30FAMILY"/>
</dbReference>
<evidence type="ECO:0000313" key="4">
    <source>
        <dbReference type="Proteomes" id="UP001081283"/>
    </source>
</evidence>
<dbReference type="Proteomes" id="UP001081283">
    <property type="component" value="Unassembled WGS sequence"/>
</dbReference>
<comment type="caution">
    <text evidence="3">The sequence shown here is derived from an EMBL/GenBank/DDBJ whole genome shotgun (WGS) entry which is preliminary data.</text>
</comment>
<dbReference type="InterPro" id="IPR051262">
    <property type="entry name" value="SMP-30/CGR1_Lactonase"/>
</dbReference>
<protein>
    <submittedName>
        <fullName evidence="3">SMP-30/gluconolactonase/LRE family protein</fullName>
    </submittedName>
</protein>
<evidence type="ECO:0000259" key="2">
    <source>
        <dbReference type="Pfam" id="PF08450"/>
    </source>
</evidence>
<name>A0ABT3YLT0_9HYPH</name>
<dbReference type="InterPro" id="IPR005511">
    <property type="entry name" value="SMP-30"/>
</dbReference>
<keyword evidence="4" id="KW-1185">Reference proteome</keyword>
<evidence type="ECO:0000313" key="3">
    <source>
        <dbReference type="EMBL" id="MCY0096734.1"/>
    </source>
</evidence>
<dbReference type="Gene3D" id="2.120.10.30">
    <property type="entry name" value="TolB, C-terminal domain"/>
    <property type="match status" value="1"/>
</dbReference>
<dbReference type="SUPFAM" id="SSF63829">
    <property type="entry name" value="Calcium-dependent phosphotriesterase"/>
    <property type="match status" value="1"/>
</dbReference>
<dbReference type="InterPro" id="IPR011042">
    <property type="entry name" value="6-blade_b-propeller_TolB-like"/>
</dbReference>
<dbReference type="InterPro" id="IPR013658">
    <property type="entry name" value="SGL"/>
</dbReference>
<evidence type="ECO:0000256" key="1">
    <source>
        <dbReference type="ARBA" id="ARBA00022801"/>
    </source>
</evidence>
<organism evidence="3 4">
    <name type="scientific">Hoeflea ulvae</name>
    <dbReference type="NCBI Taxonomy" id="2983764"/>
    <lineage>
        <taxon>Bacteria</taxon>
        <taxon>Pseudomonadati</taxon>
        <taxon>Pseudomonadota</taxon>
        <taxon>Alphaproteobacteria</taxon>
        <taxon>Hyphomicrobiales</taxon>
        <taxon>Rhizobiaceae</taxon>
        <taxon>Hoeflea</taxon>
    </lineage>
</organism>
<gene>
    <name evidence="3" type="ORF">OEG82_22365</name>
</gene>
<reference evidence="3" key="1">
    <citation type="submission" date="2022-10" db="EMBL/GenBank/DDBJ databases">
        <title>Hoeflea sp. J2-29, isolated from marine algae.</title>
        <authorList>
            <person name="Kristyanto S."/>
            <person name="Kim J.M."/>
            <person name="Jeon C.O."/>
        </authorList>
    </citation>
    <scope>NUCLEOTIDE SEQUENCE</scope>
    <source>
        <strain evidence="3">J2-29</strain>
    </source>
</reference>
<dbReference type="EMBL" id="JAOVZQ010000001">
    <property type="protein sequence ID" value="MCY0096734.1"/>
    <property type="molecule type" value="Genomic_DNA"/>
</dbReference>
<dbReference type="PANTHER" id="PTHR47572:SF4">
    <property type="entry name" value="LACTONASE DRP35"/>
    <property type="match status" value="1"/>
</dbReference>
<dbReference type="RefSeq" id="WP_267614555.1">
    <property type="nucleotide sequence ID" value="NZ_JAOVZQ010000001.1"/>
</dbReference>
<dbReference type="Pfam" id="PF08450">
    <property type="entry name" value="SGL"/>
    <property type="match status" value="1"/>
</dbReference>
<feature type="domain" description="SMP-30/Gluconolactonase/LRE-like region" evidence="2">
    <location>
        <begin position="36"/>
        <end position="290"/>
    </location>
</feature>
<accession>A0ABT3YLT0</accession>
<sequence length="308" mass="33907">MSDLLDGAGFEAFDPRFSALFAPHIHVEKLWTGARWCEGPAWFAAGRYLVWSDIPNNRMMRWDETDGSTSVFRAPSNNSNGNTVDRQGRLVSCEHLTRRVTRTEHDGSITVLADSFAGKRLNSPNDVVVHSDGSIWFTDPSYGILTDYEGDVCEPELGGNHVYRIDPSDGSMRQVTDDFVQPNGLAFSPDESLLYIADTGATHQPGGPAHIRRFEVQQDGSLCGGEVFATCTSGFFDGFRVDRQGRIWTSAFDGVHCYDPDGTRIGIIRIPEIVANLTFGGAKRNRLFICGTTSLYAVYVFANGVTMG</sequence>